<dbReference type="GO" id="GO:0050661">
    <property type="term" value="F:NADP binding"/>
    <property type="evidence" value="ECO:0007669"/>
    <property type="project" value="InterPro"/>
</dbReference>
<dbReference type="InterPro" id="IPR013328">
    <property type="entry name" value="6PGD_dom2"/>
</dbReference>
<dbReference type="AlphaFoldDB" id="A0A382QA71"/>
<keyword evidence="2" id="KW-0560">Oxidoreductase</keyword>
<dbReference type="Pfam" id="PF03446">
    <property type="entry name" value="NAD_binding_2"/>
    <property type="match status" value="1"/>
</dbReference>
<evidence type="ECO:0000259" key="4">
    <source>
        <dbReference type="Pfam" id="PF03446"/>
    </source>
</evidence>
<dbReference type="SUPFAM" id="SSF48179">
    <property type="entry name" value="6-phosphogluconate dehydrogenase C-terminal domain-like"/>
    <property type="match status" value="1"/>
</dbReference>
<feature type="domain" description="6-phosphogluconate dehydrogenase NADP-binding" evidence="4">
    <location>
        <begin position="3"/>
        <end position="159"/>
    </location>
</feature>
<dbReference type="PROSITE" id="PS00895">
    <property type="entry name" value="3_HYDROXYISOBUT_DH"/>
    <property type="match status" value="1"/>
</dbReference>
<evidence type="ECO:0000256" key="2">
    <source>
        <dbReference type="ARBA" id="ARBA00023002"/>
    </source>
</evidence>
<dbReference type="Gene3D" id="3.40.50.720">
    <property type="entry name" value="NAD(P)-binding Rossmann-like Domain"/>
    <property type="match status" value="1"/>
</dbReference>
<comment type="similarity">
    <text evidence="1">Belongs to the HIBADH-related family.</text>
</comment>
<dbReference type="PANTHER" id="PTHR43060">
    <property type="entry name" value="3-HYDROXYISOBUTYRATE DEHYDROGENASE-LIKE 1, MITOCHONDRIAL-RELATED"/>
    <property type="match status" value="1"/>
</dbReference>
<dbReference type="InterPro" id="IPR002204">
    <property type="entry name" value="3-OH-isobutyrate_DH-rel_CS"/>
</dbReference>
<dbReference type="InterPro" id="IPR015815">
    <property type="entry name" value="HIBADH-related"/>
</dbReference>
<accession>A0A382QA71</accession>
<dbReference type="InterPro" id="IPR036291">
    <property type="entry name" value="NAD(P)-bd_dom_sf"/>
</dbReference>
<dbReference type="SUPFAM" id="SSF51735">
    <property type="entry name" value="NAD(P)-binding Rossmann-fold domains"/>
    <property type="match status" value="1"/>
</dbReference>
<protein>
    <recommendedName>
        <fullName evidence="7">6-phosphogluconate dehydrogenase NADP-binding domain-containing protein</fullName>
    </recommendedName>
</protein>
<dbReference type="PIRSF" id="PIRSF000103">
    <property type="entry name" value="HIBADH"/>
    <property type="match status" value="1"/>
</dbReference>
<evidence type="ECO:0008006" key="7">
    <source>
        <dbReference type="Google" id="ProtNLM"/>
    </source>
</evidence>
<dbReference type="PANTHER" id="PTHR43060:SF15">
    <property type="entry name" value="3-HYDROXYISOBUTYRATE DEHYDROGENASE-LIKE 1, MITOCHONDRIAL-RELATED"/>
    <property type="match status" value="1"/>
</dbReference>
<evidence type="ECO:0000256" key="1">
    <source>
        <dbReference type="ARBA" id="ARBA00009080"/>
    </source>
</evidence>
<dbReference type="Gene3D" id="1.10.1040.10">
    <property type="entry name" value="N-(1-d-carboxylethyl)-l-norvaline Dehydrogenase, domain 2"/>
    <property type="match status" value="1"/>
</dbReference>
<keyword evidence="3" id="KW-0520">NAD</keyword>
<feature type="domain" description="3-hydroxyisobutyrate dehydrogenase-like NAD-binding" evidence="5">
    <location>
        <begin position="162"/>
        <end position="282"/>
    </location>
</feature>
<dbReference type="GO" id="GO:0051287">
    <property type="term" value="F:NAD binding"/>
    <property type="evidence" value="ECO:0007669"/>
    <property type="project" value="InterPro"/>
</dbReference>
<sequence length="288" mass="30850">MKTGFIGLGAMGTHMARNLAKAGLLETVFNRTLTKSELFRKEFACSVSISPSELAKQCELIIISVSRDTDVLEIVNDMKTSINANSIVIDTSTVSANTAKEAANLLRNVNSNFLDGPVSGGVEGAKNATLAMMVGGDAKILDKARPILNVIAKNIVHIGANGSGQATKAVNQIMVAGINQAVTEALAFGEAMGLPMDKVIDIVSAGAASNWFLDHRGKTMLSGEFKPGFKLGLHQKDLSICQSMIRSISENALPIIEMTLIHYKQLIDEGYGDEDISALFRLKQKNLR</sequence>
<gene>
    <name evidence="6" type="ORF">METZ01_LOCUS334702</name>
</gene>
<dbReference type="Pfam" id="PF14833">
    <property type="entry name" value="NAD_binding_11"/>
    <property type="match status" value="1"/>
</dbReference>
<evidence type="ECO:0000313" key="6">
    <source>
        <dbReference type="EMBL" id="SVC81848.1"/>
    </source>
</evidence>
<evidence type="ECO:0000256" key="3">
    <source>
        <dbReference type="ARBA" id="ARBA00023027"/>
    </source>
</evidence>
<reference evidence="6" key="1">
    <citation type="submission" date="2018-05" db="EMBL/GenBank/DDBJ databases">
        <authorList>
            <person name="Lanie J.A."/>
            <person name="Ng W.-L."/>
            <person name="Kazmierczak K.M."/>
            <person name="Andrzejewski T.M."/>
            <person name="Davidsen T.M."/>
            <person name="Wayne K.J."/>
            <person name="Tettelin H."/>
            <person name="Glass J.I."/>
            <person name="Rusch D."/>
            <person name="Podicherti R."/>
            <person name="Tsui H.-C.T."/>
            <person name="Winkler M.E."/>
        </authorList>
    </citation>
    <scope>NUCLEOTIDE SEQUENCE</scope>
</reference>
<name>A0A382QA71_9ZZZZ</name>
<evidence type="ECO:0000259" key="5">
    <source>
        <dbReference type="Pfam" id="PF14833"/>
    </source>
</evidence>
<dbReference type="InterPro" id="IPR006115">
    <property type="entry name" value="6PGDH_NADP-bd"/>
</dbReference>
<organism evidence="6">
    <name type="scientific">marine metagenome</name>
    <dbReference type="NCBI Taxonomy" id="408172"/>
    <lineage>
        <taxon>unclassified sequences</taxon>
        <taxon>metagenomes</taxon>
        <taxon>ecological metagenomes</taxon>
    </lineage>
</organism>
<dbReference type="EMBL" id="UINC01112713">
    <property type="protein sequence ID" value="SVC81848.1"/>
    <property type="molecule type" value="Genomic_DNA"/>
</dbReference>
<dbReference type="InterPro" id="IPR029154">
    <property type="entry name" value="HIBADH-like_NADP-bd"/>
</dbReference>
<dbReference type="GO" id="GO:0016491">
    <property type="term" value="F:oxidoreductase activity"/>
    <property type="evidence" value="ECO:0007669"/>
    <property type="project" value="UniProtKB-KW"/>
</dbReference>
<dbReference type="InterPro" id="IPR008927">
    <property type="entry name" value="6-PGluconate_DH-like_C_sf"/>
</dbReference>
<proteinExistence type="inferred from homology"/>